<dbReference type="AlphaFoldDB" id="A0A2U3LHQ3"/>
<evidence type="ECO:0000313" key="1">
    <source>
        <dbReference type="EMBL" id="SPF51481.1"/>
    </source>
</evidence>
<sequence length="180" mass="20160">MFRKSRYQRWSTKNIVVGCIAFLILALVIKGVYGNIIRPSLAYTTLDNGEMLATQAQIMQPKMDIKAIQTSLEDVLQKYQEVIQSANKTSKDTLVSEVAKLYLIAASDNTKMKSFVPSANNPQIIDDLTQGSDCLAASLFEMKDSLSYEGDFSATQLKNSQNDLRLAIKNLEQVRQELKN</sequence>
<gene>
    <name evidence="1" type="ORF">SBF1_5100003</name>
</gene>
<name>A0A2U3LHQ3_9FIRM</name>
<dbReference type="Proteomes" id="UP000238916">
    <property type="component" value="Unassembled WGS sequence"/>
</dbReference>
<proteinExistence type="predicted"/>
<evidence type="ECO:0000313" key="2">
    <source>
        <dbReference type="Proteomes" id="UP000238916"/>
    </source>
</evidence>
<accession>A0A2U3LHQ3</accession>
<protein>
    <submittedName>
        <fullName evidence="1">Uncharacterized protein</fullName>
    </submittedName>
</protein>
<organism evidence="1 2">
    <name type="scientific">Candidatus Desulfosporosinus infrequens</name>
    <dbReference type="NCBI Taxonomy" id="2043169"/>
    <lineage>
        <taxon>Bacteria</taxon>
        <taxon>Bacillati</taxon>
        <taxon>Bacillota</taxon>
        <taxon>Clostridia</taxon>
        <taxon>Eubacteriales</taxon>
        <taxon>Desulfitobacteriaceae</taxon>
        <taxon>Desulfosporosinus</taxon>
    </lineage>
</organism>
<dbReference type="EMBL" id="OMOF01000458">
    <property type="protein sequence ID" value="SPF51481.1"/>
    <property type="molecule type" value="Genomic_DNA"/>
</dbReference>
<reference evidence="2" key="1">
    <citation type="submission" date="2018-02" db="EMBL/GenBank/DDBJ databases">
        <authorList>
            <person name="Hausmann B."/>
        </authorList>
    </citation>
    <scope>NUCLEOTIDE SEQUENCE [LARGE SCALE GENOMIC DNA]</scope>
    <source>
        <strain evidence="2">Peat soil MAG SbF1</strain>
    </source>
</reference>